<keyword evidence="4 5" id="KW-0067">ATP-binding</keyword>
<dbReference type="PROSITE" id="PS00107">
    <property type="entry name" value="PROTEIN_KINASE_ATP"/>
    <property type="match status" value="1"/>
</dbReference>
<dbReference type="SUPFAM" id="SSF56112">
    <property type="entry name" value="Protein kinase-like (PK-like)"/>
    <property type="match status" value="1"/>
</dbReference>
<dbReference type="GO" id="GO:0016301">
    <property type="term" value="F:kinase activity"/>
    <property type="evidence" value="ECO:0007669"/>
    <property type="project" value="UniProtKB-KW"/>
</dbReference>
<keyword evidence="1" id="KW-0808">Transferase</keyword>
<evidence type="ECO:0000256" key="2">
    <source>
        <dbReference type="ARBA" id="ARBA00022741"/>
    </source>
</evidence>
<evidence type="ECO:0000256" key="5">
    <source>
        <dbReference type="PROSITE-ProRule" id="PRU10141"/>
    </source>
</evidence>
<feature type="region of interest" description="Disordered" evidence="6">
    <location>
        <begin position="339"/>
        <end position="395"/>
    </location>
</feature>
<dbReference type="EMBL" id="AP024828">
    <property type="protein sequence ID" value="BCZ24233.1"/>
    <property type="molecule type" value="Genomic_DNA"/>
</dbReference>
<evidence type="ECO:0000256" key="6">
    <source>
        <dbReference type="SAM" id="MobiDB-lite"/>
    </source>
</evidence>
<evidence type="ECO:0000256" key="1">
    <source>
        <dbReference type="ARBA" id="ARBA00022679"/>
    </source>
</evidence>
<name>A0ABN6ILZ6_9MYCO</name>
<dbReference type="RefSeq" id="WP_221042758.1">
    <property type="nucleotide sequence ID" value="NZ_AP024828.1"/>
</dbReference>
<dbReference type="PROSITE" id="PS50011">
    <property type="entry name" value="PROTEIN_KINASE_DOM"/>
    <property type="match status" value="1"/>
</dbReference>
<keyword evidence="7" id="KW-0812">Transmembrane</keyword>
<evidence type="ECO:0000256" key="3">
    <source>
        <dbReference type="ARBA" id="ARBA00022777"/>
    </source>
</evidence>
<dbReference type="InterPro" id="IPR011009">
    <property type="entry name" value="Kinase-like_dom_sf"/>
</dbReference>
<dbReference type="PANTHER" id="PTHR43289:SF34">
    <property type="entry name" value="SERINE_THREONINE-PROTEIN KINASE YBDM-RELATED"/>
    <property type="match status" value="1"/>
</dbReference>
<dbReference type="Pfam" id="PF00069">
    <property type="entry name" value="Pkinase"/>
    <property type="match status" value="1"/>
</dbReference>
<evidence type="ECO:0000259" key="8">
    <source>
        <dbReference type="PROSITE" id="PS50011"/>
    </source>
</evidence>
<organism evidence="9 10">
    <name type="scientific">Mycobacterium senriense</name>
    <dbReference type="NCBI Taxonomy" id="2775496"/>
    <lineage>
        <taxon>Bacteria</taxon>
        <taxon>Bacillati</taxon>
        <taxon>Actinomycetota</taxon>
        <taxon>Actinomycetes</taxon>
        <taxon>Mycobacteriales</taxon>
        <taxon>Mycobacteriaceae</taxon>
        <taxon>Mycobacterium</taxon>
        <taxon>Mycobacterium avium complex (MAC)</taxon>
    </lineage>
</organism>
<gene>
    <name evidence="9" type="ORF">MTY59_40880</name>
</gene>
<proteinExistence type="predicted"/>
<feature type="binding site" evidence="5">
    <location>
        <position position="40"/>
    </location>
    <ligand>
        <name>ATP</name>
        <dbReference type="ChEBI" id="CHEBI:30616"/>
    </ligand>
</feature>
<evidence type="ECO:0000256" key="7">
    <source>
        <dbReference type="SAM" id="Phobius"/>
    </source>
</evidence>
<protein>
    <submittedName>
        <fullName evidence="9">Protein kinase</fullName>
    </submittedName>
</protein>
<sequence>MDTRVLLAGRYEVRGRLGRGGMAEVYDGWDTRLRRPVAIKLLHPAVSAQSGMRNRFDAEAHAAAALNHPNIVAVYDSGEHDGRPFIVMERLPGGTLADEVCHGPLSQQRVHAMLDNVLAALTEAHRAAILHRDIKPGNILLGPGGATMKVADFGIAKTPEATKTLTGHILGTVAYLSPERLAGAPACVADDLYAVGVVGYEALAGHRPFPQENMAELAGAILHGRPPKLAELRPDVEPGLIMLIERAMAHDPRQRFVSAEEMRDGLHHRHTAAAAIPVAPPPYPVTKLLEVPVPDPPTNTFSPALVSSTTSRRRKVLSVLAVLAVLILVPLALALDASSSHAPGEPATTTSTTAPVPVGNAELPPHPPPTQQPPAPPWHGPGKGHGKGNGGDRGD</sequence>
<keyword evidence="3 9" id="KW-0418">Kinase</keyword>
<feature type="compositionally biased region" description="Pro residues" evidence="6">
    <location>
        <begin position="364"/>
        <end position="379"/>
    </location>
</feature>
<dbReference type="InterPro" id="IPR000719">
    <property type="entry name" value="Prot_kinase_dom"/>
</dbReference>
<feature type="compositionally biased region" description="Low complexity" evidence="6">
    <location>
        <begin position="339"/>
        <end position="358"/>
    </location>
</feature>
<dbReference type="PROSITE" id="PS00108">
    <property type="entry name" value="PROTEIN_KINASE_ST"/>
    <property type="match status" value="1"/>
</dbReference>
<evidence type="ECO:0000313" key="10">
    <source>
        <dbReference type="Proteomes" id="UP000826012"/>
    </source>
</evidence>
<dbReference type="SMART" id="SM00220">
    <property type="entry name" value="S_TKc"/>
    <property type="match status" value="1"/>
</dbReference>
<feature type="domain" description="Protein kinase" evidence="8">
    <location>
        <begin position="11"/>
        <end position="271"/>
    </location>
</feature>
<dbReference type="CDD" id="cd14014">
    <property type="entry name" value="STKc_PknB_like"/>
    <property type="match status" value="1"/>
</dbReference>
<dbReference type="InterPro" id="IPR008271">
    <property type="entry name" value="Ser/Thr_kinase_AS"/>
</dbReference>
<dbReference type="InterPro" id="IPR017441">
    <property type="entry name" value="Protein_kinase_ATP_BS"/>
</dbReference>
<accession>A0ABN6ILZ6</accession>
<dbReference type="Gene3D" id="3.30.200.20">
    <property type="entry name" value="Phosphorylase Kinase, domain 1"/>
    <property type="match status" value="1"/>
</dbReference>
<keyword evidence="2 5" id="KW-0547">Nucleotide-binding</keyword>
<keyword evidence="7" id="KW-0472">Membrane</keyword>
<feature type="transmembrane region" description="Helical" evidence="7">
    <location>
        <begin position="316"/>
        <end position="335"/>
    </location>
</feature>
<keyword evidence="7" id="KW-1133">Transmembrane helix</keyword>
<evidence type="ECO:0000313" key="9">
    <source>
        <dbReference type="EMBL" id="BCZ24233.1"/>
    </source>
</evidence>
<dbReference type="Gene3D" id="1.10.510.10">
    <property type="entry name" value="Transferase(Phosphotransferase) domain 1"/>
    <property type="match status" value="1"/>
</dbReference>
<evidence type="ECO:0000256" key="4">
    <source>
        <dbReference type="ARBA" id="ARBA00022840"/>
    </source>
</evidence>
<dbReference type="Proteomes" id="UP000826012">
    <property type="component" value="Chromosome"/>
</dbReference>
<keyword evidence="10" id="KW-1185">Reference proteome</keyword>
<dbReference type="PANTHER" id="PTHR43289">
    <property type="entry name" value="MITOGEN-ACTIVATED PROTEIN KINASE KINASE KINASE 20-RELATED"/>
    <property type="match status" value="1"/>
</dbReference>
<reference evidence="9 10" key="1">
    <citation type="submission" date="2021-07" db="EMBL/GenBank/DDBJ databases">
        <title>Complete genome sequence of nontuberculous Mycobacterium sp. TY59.</title>
        <authorList>
            <person name="Fukushima K."/>
        </authorList>
    </citation>
    <scope>NUCLEOTIDE SEQUENCE [LARGE SCALE GENOMIC DNA]</scope>
    <source>
        <strain evidence="9 10">TY59</strain>
    </source>
</reference>